<comment type="caution">
    <text evidence="1">The sequence shown here is derived from an EMBL/GenBank/DDBJ whole genome shotgun (WGS) entry which is preliminary data.</text>
</comment>
<proteinExistence type="predicted"/>
<protein>
    <submittedName>
        <fullName evidence="1">Uncharacterized protein</fullName>
    </submittedName>
</protein>
<name>A7VVZ9_9FIRM</name>
<evidence type="ECO:0000313" key="1">
    <source>
        <dbReference type="EMBL" id="EDO59946.1"/>
    </source>
</evidence>
<reference evidence="1 2" key="2">
    <citation type="submission" date="2007-08" db="EMBL/GenBank/DDBJ databases">
        <authorList>
            <person name="Fulton L."/>
            <person name="Clifton S."/>
            <person name="Fulton B."/>
            <person name="Xu J."/>
            <person name="Minx P."/>
            <person name="Pepin K.H."/>
            <person name="Johnson M."/>
            <person name="Thiruvilangam P."/>
            <person name="Bhonagiri V."/>
            <person name="Nash W.E."/>
            <person name="Wang C."/>
            <person name="Mardis E.R."/>
            <person name="Wilson R.K."/>
        </authorList>
    </citation>
    <scope>NUCLEOTIDE SEQUENCE [LARGE SCALE GENOMIC DNA]</scope>
    <source>
        <strain evidence="1 2">DSM 753</strain>
    </source>
</reference>
<dbReference type="EMBL" id="ABCB02000020">
    <property type="protein sequence ID" value="EDO59946.1"/>
    <property type="molecule type" value="Genomic_DNA"/>
</dbReference>
<dbReference type="AlphaFoldDB" id="A7VVZ9"/>
<accession>A7VVZ9</accession>
<gene>
    <name evidence="1" type="ORF">CLOLEP_02763</name>
</gene>
<evidence type="ECO:0000313" key="2">
    <source>
        <dbReference type="Proteomes" id="UP000003490"/>
    </source>
</evidence>
<sequence>MAAIQICLAHADVFNILVQGEQQGLPAQPARKVLQELPAPQEPLGRRALQVLRDWV</sequence>
<dbReference type="Proteomes" id="UP000003490">
    <property type="component" value="Unassembled WGS sequence"/>
</dbReference>
<reference evidence="1 2" key="1">
    <citation type="submission" date="2007-08" db="EMBL/GenBank/DDBJ databases">
        <title>Draft genome sequence of Clostridium leptum (DSM 753).</title>
        <authorList>
            <person name="Sudarsanam P."/>
            <person name="Ley R."/>
            <person name="Guruge J."/>
            <person name="Turnbaugh P.J."/>
            <person name="Mahowald M."/>
            <person name="Liep D."/>
            <person name="Gordon J."/>
        </authorList>
    </citation>
    <scope>NUCLEOTIDE SEQUENCE [LARGE SCALE GENOMIC DNA]</scope>
    <source>
        <strain evidence="1 2">DSM 753</strain>
    </source>
</reference>
<organism evidence="1 2">
    <name type="scientific">[Clostridium] leptum DSM 753</name>
    <dbReference type="NCBI Taxonomy" id="428125"/>
    <lineage>
        <taxon>Bacteria</taxon>
        <taxon>Bacillati</taxon>
        <taxon>Bacillota</taxon>
        <taxon>Clostridia</taxon>
        <taxon>Eubacteriales</taxon>
        <taxon>Oscillospiraceae</taxon>
        <taxon>Oscillospiraceae incertae sedis</taxon>
    </lineage>
</organism>
<dbReference type="HOGENOM" id="CLU_3006116_0_0_9"/>